<protein>
    <submittedName>
        <fullName evidence="2">DUF3291 domain-containing protein</fullName>
    </submittedName>
</protein>
<dbReference type="EMBL" id="JBELQC010000001">
    <property type="protein sequence ID" value="MFL9839397.1"/>
    <property type="molecule type" value="Genomic_DNA"/>
</dbReference>
<evidence type="ECO:0000313" key="2">
    <source>
        <dbReference type="EMBL" id="MFL9839397.1"/>
    </source>
</evidence>
<accession>A0ABW8YHQ1</accession>
<name>A0ABW8YHQ1_9SPHN</name>
<sequence length="149" mass="17350">MVFVSITRLRIRAWRFMPGFTVDALRTRAQVSRAEGFLTGSLLPDRQRTFWTMTLWRSQADMRNYITSGSHLKAMPRLMNWCDEASIVHWEQEDAVAPDWTEADRRMRAEGRPSKLRHPSARHLDLSYAAPRTDRAAPIVPRYPPARRA</sequence>
<feature type="domain" description="DUF3291" evidence="1">
    <location>
        <begin position="44"/>
        <end position="108"/>
    </location>
</feature>
<dbReference type="RefSeq" id="WP_408076378.1">
    <property type="nucleotide sequence ID" value="NZ_JBELQC010000001.1"/>
</dbReference>
<evidence type="ECO:0000259" key="1">
    <source>
        <dbReference type="Pfam" id="PF11695"/>
    </source>
</evidence>
<dbReference type="Pfam" id="PF11695">
    <property type="entry name" value="DUF3291"/>
    <property type="match status" value="1"/>
</dbReference>
<dbReference type="Proteomes" id="UP001629244">
    <property type="component" value="Unassembled WGS sequence"/>
</dbReference>
<reference evidence="2 3" key="1">
    <citation type="submission" date="2024-06" db="EMBL/GenBank/DDBJ databases">
        <authorList>
            <person name="Kaempfer P."/>
            <person name="Viver T."/>
        </authorList>
    </citation>
    <scope>NUCLEOTIDE SEQUENCE [LARGE SCALE GENOMIC DNA]</scope>
    <source>
        <strain evidence="2 3">ST-64</strain>
    </source>
</reference>
<comment type="caution">
    <text evidence="2">The sequence shown here is derived from an EMBL/GenBank/DDBJ whole genome shotgun (WGS) entry which is preliminary data.</text>
</comment>
<dbReference type="SUPFAM" id="SSF54909">
    <property type="entry name" value="Dimeric alpha+beta barrel"/>
    <property type="match status" value="1"/>
</dbReference>
<gene>
    <name evidence="2" type="ORF">ABS767_00355</name>
</gene>
<proteinExistence type="predicted"/>
<keyword evidence="3" id="KW-1185">Reference proteome</keyword>
<dbReference type="InterPro" id="IPR011008">
    <property type="entry name" value="Dimeric_a/b-barrel"/>
</dbReference>
<evidence type="ECO:0000313" key="3">
    <source>
        <dbReference type="Proteomes" id="UP001629244"/>
    </source>
</evidence>
<organism evidence="2 3">
    <name type="scientific">Sphingomonas plantiphila</name>
    <dbReference type="NCBI Taxonomy" id="3163295"/>
    <lineage>
        <taxon>Bacteria</taxon>
        <taxon>Pseudomonadati</taxon>
        <taxon>Pseudomonadota</taxon>
        <taxon>Alphaproteobacteria</taxon>
        <taxon>Sphingomonadales</taxon>
        <taxon>Sphingomonadaceae</taxon>
        <taxon>Sphingomonas</taxon>
    </lineage>
</organism>
<dbReference type="InterPro" id="IPR021708">
    <property type="entry name" value="DUF3291"/>
</dbReference>